<keyword evidence="6" id="KW-1185">Reference proteome</keyword>
<evidence type="ECO:0000313" key="5">
    <source>
        <dbReference type="EMBL" id="GLK76109.1"/>
    </source>
</evidence>
<dbReference type="PANTHER" id="PTHR10545">
    <property type="entry name" value="DIAMINE N-ACETYLTRANSFERASE"/>
    <property type="match status" value="1"/>
</dbReference>
<gene>
    <name evidence="5" type="ORF">GCM10008171_13630</name>
</gene>
<dbReference type="CDD" id="cd04301">
    <property type="entry name" value="NAT_SF"/>
    <property type="match status" value="1"/>
</dbReference>
<dbReference type="Gene3D" id="3.40.630.30">
    <property type="match status" value="1"/>
</dbReference>
<dbReference type="RefSeq" id="WP_271204030.1">
    <property type="nucleotide sequence ID" value="NZ_BSFK01000005.1"/>
</dbReference>
<reference evidence="5" key="2">
    <citation type="submission" date="2023-01" db="EMBL/GenBank/DDBJ databases">
        <authorList>
            <person name="Sun Q."/>
            <person name="Evtushenko L."/>
        </authorList>
    </citation>
    <scope>NUCLEOTIDE SEQUENCE</scope>
    <source>
        <strain evidence="5">VKM B-2555</strain>
    </source>
</reference>
<comment type="caution">
    <text evidence="5">The sequence shown here is derived from an EMBL/GenBank/DDBJ whole genome shotgun (WGS) entry which is preliminary data.</text>
</comment>
<dbReference type="Pfam" id="PF00583">
    <property type="entry name" value="Acetyltransf_1"/>
    <property type="match status" value="1"/>
</dbReference>
<accession>A0A9W6JHF9</accession>
<dbReference type="Proteomes" id="UP001143364">
    <property type="component" value="Unassembled WGS sequence"/>
</dbReference>
<name>A0A9W6JHF9_9HYPH</name>
<comment type="similarity">
    <text evidence="1">Belongs to the acetyltransferase family.</text>
</comment>
<dbReference type="InterPro" id="IPR000182">
    <property type="entry name" value="GNAT_dom"/>
</dbReference>
<evidence type="ECO:0000256" key="2">
    <source>
        <dbReference type="ARBA" id="ARBA00022679"/>
    </source>
</evidence>
<dbReference type="GO" id="GO:0008080">
    <property type="term" value="F:N-acetyltransferase activity"/>
    <property type="evidence" value="ECO:0007669"/>
    <property type="project" value="UniProtKB-ARBA"/>
</dbReference>
<evidence type="ECO:0000313" key="6">
    <source>
        <dbReference type="Proteomes" id="UP001143364"/>
    </source>
</evidence>
<dbReference type="InterPro" id="IPR016181">
    <property type="entry name" value="Acyl_CoA_acyltransferase"/>
</dbReference>
<dbReference type="InterPro" id="IPR051016">
    <property type="entry name" value="Diverse_Substrate_AcTransf"/>
</dbReference>
<dbReference type="FunFam" id="3.40.630.30:FF:000064">
    <property type="entry name" value="GNAT family acetyltransferase"/>
    <property type="match status" value="1"/>
</dbReference>
<dbReference type="SUPFAM" id="SSF55729">
    <property type="entry name" value="Acyl-CoA N-acyltransferases (Nat)"/>
    <property type="match status" value="1"/>
</dbReference>
<organism evidence="5 6">
    <name type="scientific">Methylopila jiangsuensis</name>
    <dbReference type="NCBI Taxonomy" id="586230"/>
    <lineage>
        <taxon>Bacteria</taxon>
        <taxon>Pseudomonadati</taxon>
        <taxon>Pseudomonadota</taxon>
        <taxon>Alphaproteobacteria</taxon>
        <taxon>Hyphomicrobiales</taxon>
        <taxon>Methylopilaceae</taxon>
        <taxon>Methylopila</taxon>
    </lineage>
</organism>
<evidence type="ECO:0000259" key="4">
    <source>
        <dbReference type="PROSITE" id="PS51186"/>
    </source>
</evidence>
<keyword evidence="3" id="KW-0012">Acyltransferase</keyword>
<evidence type="ECO:0000256" key="3">
    <source>
        <dbReference type="ARBA" id="ARBA00023315"/>
    </source>
</evidence>
<dbReference type="EMBL" id="BSFK01000005">
    <property type="protein sequence ID" value="GLK76109.1"/>
    <property type="molecule type" value="Genomic_DNA"/>
</dbReference>
<evidence type="ECO:0000256" key="1">
    <source>
        <dbReference type="ARBA" id="ARBA00008694"/>
    </source>
</evidence>
<keyword evidence="2" id="KW-0808">Transferase</keyword>
<proteinExistence type="inferred from homology"/>
<reference evidence="5" key="1">
    <citation type="journal article" date="2014" name="Int. J. Syst. Evol. Microbiol.">
        <title>Complete genome sequence of Corynebacterium casei LMG S-19264T (=DSM 44701T), isolated from a smear-ripened cheese.</title>
        <authorList>
            <consortium name="US DOE Joint Genome Institute (JGI-PGF)"/>
            <person name="Walter F."/>
            <person name="Albersmeier A."/>
            <person name="Kalinowski J."/>
            <person name="Ruckert C."/>
        </authorList>
    </citation>
    <scope>NUCLEOTIDE SEQUENCE</scope>
    <source>
        <strain evidence="5">VKM B-2555</strain>
    </source>
</reference>
<sequence length="160" mass="17555">MTVSIRSAGPADAGLVFALVKELAAYEKLGHEVMATEADMVEALSGPAPRVFAEIAERDGVALGFSLWFYTFSSFVGRCGIWLEDLYVRPDQRGQGIGRALIENLARRCRDERLGRLEWSVLDWNAPSIAFYESLGARPNAGWTVYRTAGEALARLAGEV</sequence>
<dbReference type="PROSITE" id="PS51186">
    <property type="entry name" value="GNAT"/>
    <property type="match status" value="1"/>
</dbReference>
<feature type="domain" description="N-acetyltransferase" evidence="4">
    <location>
        <begin position="3"/>
        <end position="159"/>
    </location>
</feature>
<protein>
    <submittedName>
        <fullName evidence="5">N-acetyltransferase</fullName>
    </submittedName>
</protein>
<dbReference type="PANTHER" id="PTHR10545:SF29">
    <property type="entry name" value="GH14572P-RELATED"/>
    <property type="match status" value="1"/>
</dbReference>
<dbReference type="AlphaFoldDB" id="A0A9W6JHF9"/>